<dbReference type="UniPathway" id="UPA00275">
    <property type="reaction ID" value="UER00401"/>
</dbReference>
<dbReference type="STRING" id="378753.KRH_11690"/>
<keyword evidence="12" id="KW-0521">NADP</keyword>
<dbReference type="NCBIfam" id="TIGR00326">
    <property type="entry name" value="eubact_ribD"/>
    <property type="match status" value="1"/>
</dbReference>
<keyword evidence="9" id="KW-0686">Riboflavin biosynthesis</keyword>
<comment type="similarity">
    <text evidence="4">In the N-terminal section; belongs to the cytidine and deoxycytidylate deaminase family.</text>
</comment>
<evidence type="ECO:0000256" key="1">
    <source>
        <dbReference type="ARBA" id="ARBA00002151"/>
    </source>
</evidence>
<dbReference type="HOGENOM" id="CLU_036590_1_0_11"/>
<protein>
    <recommendedName>
        <fullName evidence="8">Riboflavin biosynthesis protein RibD</fullName>
        <ecNumber evidence="7">1.1.1.193</ecNumber>
        <ecNumber evidence="6">3.5.4.26</ecNumber>
    </recommendedName>
</protein>
<organism evidence="19 20">
    <name type="scientific">Kocuria rhizophila (strain ATCC 9341 / DSM 348 / NBRC 103217 / DC2201)</name>
    <dbReference type="NCBI Taxonomy" id="378753"/>
    <lineage>
        <taxon>Bacteria</taxon>
        <taxon>Bacillati</taxon>
        <taxon>Actinomycetota</taxon>
        <taxon>Actinomycetes</taxon>
        <taxon>Micrococcales</taxon>
        <taxon>Micrococcaceae</taxon>
        <taxon>Kocuria</taxon>
    </lineage>
</organism>
<dbReference type="InterPro" id="IPR024072">
    <property type="entry name" value="DHFR-like_dom_sf"/>
</dbReference>
<dbReference type="InterPro" id="IPR004794">
    <property type="entry name" value="Eubact_RibD"/>
</dbReference>
<dbReference type="EC" id="1.1.1.193" evidence="7"/>
<comment type="similarity">
    <text evidence="5">In the C-terminal section; belongs to the HTP reductase family.</text>
</comment>
<name>B2GGU3_KOCRD</name>
<evidence type="ECO:0000256" key="15">
    <source>
        <dbReference type="ARBA" id="ARBA00049861"/>
    </source>
</evidence>
<dbReference type="PROSITE" id="PS51747">
    <property type="entry name" value="CYT_DCMP_DEAMINASES_2"/>
    <property type="match status" value="1"/>
</dbReference>
<feature type="domain" description="CMP/dCMP-type deaminase" evidence="18">
    <location>
        <begin position="11"/>
        <end position="134"/>
    </location>
</feature>
<evidence type="ECO:0000256" key="8">
    <source>
        <dbReference type="ARBA" id="ARBA00019930"/>
    </source>
</evidence>
<dbReference type="GO" id="GO:0009231">
    <property type="term" value="P:riboflavin biosynthetic process"/>
    <property type="evidence" value="ECO:0007669"/>
    <property type="project" value="UniProtKB-UniPathway"/>
</dbReference>
<evidence type="ECO:0000313" key="19">
    <source>
        <dbReference type="EMBL" id="BAG29516.1"/>
    </source>
</evidence>
<dbReference type="GO" id="GO:0008270">
    <property type="term" value="F:zinc ion binding"/>
    <property type="evidence" value="ECO:0007669"/>
    <property type="project" value="InterPro"/>
</dbReference>
<evidence type="ECO:0000256" key="4">
    <source>
        <dbReference type="ARBA" id="ARBA00005259"/>
    </source>
</evidence>
<dbReference type="eggNOG" id="COG0117">
    <property type="taxonomic scope" value="Bacteria"/>
</dbReference>
<feature type="compositionally biased region" description="Low complexity" evidence="17">
    <location>
        <begin position="292"/>
        <end position="325"/>
    </location>
</feature>
<dbReference type="PANTHER" id="PTHR38011:SF7">
    <property type="entry name" value="2,5-DIAMINO-6-RIBOSYLAMINO-4(3H)-PYRIMIDINONE 5'-PHOSPHATE REDUCTASE"/>
    <property type="match status" value="1"/>
</dbReference>
<dbReference type="Proteomes" id="UP000008838">
    <property type="component" value="Chromosome"/>
</dbReference>
<dbReference type="eggNOG" id="COG1985">
    <property type="taxonomic scope" value="Bacteria"/>
</dbReference>
<proteinExistence type="inferred from homology"/>
<comment type="catalytic activity">
    <reaction evidence="15">
        <text>5-amino-6-(5-phospho-D-ribitylamino)uracil + NADP(+) = 5-amino-6-(5-phospho-D-ribosylamino)uracil + NADPH + H(+)</text>
        <dbReference type="Rhea" id="RHEA:17845"/>
        <dbReference type="ChEBI" id="CHEBI:15378"/>
        <dbReference type="ChEBI" id="CHEBI:57783"/>
        <dbReference type="ChEBI" id="CHEBI:58349"/>
        <dbReference type="ChEBI" id="CHEBI:58421"/>
        <dbReference type="ChEBI" id="CHEBI:58453"/>
        <dbReference type="EC" id="1.1.1.193"/>
    </reaction>
</comment>
<evidence type="ECO:0000259" key="18">
    <source>
        <dbReference type="PROSITE" id="PS51747"/>
    </source>
</evidence>
<dbReference type="InterPro" id="IPR016192">
    <property type="entry name" value="APOBEC/CMP_deaminase_Zn-bd"/>
</dbReference>
<comment type="function">
    <text evidence="1">Converts 2,5-diamino-6-(ribosylamino)-4(3h)-pyrimidinone 5'-phosphate into 5-amino-6-(ribosylamino)-2,4(1h,3h)-pyrimidinedione 5'-phosphate.</text>
</comment>
<comment type="pathway">
    <text evidence="3">Cofactor biosynthesis; riboflavin biosynthesis; 5-amino-6-(D-ribitylamino)uracil from GTP: step 3/4.</text>
</comment>
<evidence type="ECO:0000256" key="13">
    <source>
        <dbReference type="ARBA" id="ARBA00023002"/>
    </source>
</evidence>
<dbReference type="InterPro" id="IPR002125">
    <property type="entry name" value="CMP_dCMP_dom"/>
</dbReference>
<evidence type="ECO:0000256" key="11">
    <source>
        <dbReference type="ARBA" id="ARBA00022833"/>
    </source>
</evidence>
<keyword evidence="19" id="KW-0378">Hydrolase</keyword>
<dbReference type="Gene3D" id="3.40.140.10">
    <property type="entry name" value="Cytidine Deaminase, domain 2"/>
    <property type="match status" value="1"/>
</dbReference>
<evidence type="ECO:0000256" key="2">
    <source>
        <dbReference type="ARBA" id="ARBA00004882"/>
    </source>
</evidence>
<evidence type="ECO:0000256" key="6">
    <source>
        <dbReference type="ARBA" id="ARBA00012766"/>
    </source>
</evidence>
<evidence type="ECO:0000256" key="7">
    <source>
        <dbReference type="ARBA" id="ARBA00013173"/>
    </source>
</evidence>
<dbReference type="EMBL" id="AP009152">
    <property type="protein sequence ID" value="BAG29516.1"/>
    <property type="molecule type" value="Genomic_DNA"/>
</dbReference>
<sequence length="434" mass="43887">MDPASDATFTAAETAGMRAALAAAARGVRGANPVVGAALLGPTGQLLHVGHHRGAGTPHAEVDVLQQARAARTPLEGSTLVVTLEPCHHTGRTGPCTAAVEAAGVPRVVYALADPTAEARGGGAALRSHGVHVRAGLLADEARELNERWLRAREQARPFVSLKIAQSLDGRVAAADGTSQWITGLPARAEGHALRTRVDAILVGGGTLRGDDPALTARDAEGAPCARQPLRAVMSTRPVPPEARIRVGTAHDFTAADTAARSPVPGTDAGSAAPTWGAATETSAQAPDAETSMPGPGAGSPSLAPRPDAVTATPAASAPATSGPAEGLDGRFVHLSTHDPREALTRLRDLGAAHVLVEGGPTVAAAFLAADLVDELWLHQAPLLLGDGAASVGALGIGTLAAASSWRGDPVGVQDGPVAAVGEDLRWHLRPAPR</sequence>
<evidence type="ECO:0000256" key="14">
    <source>
        <dbReference type="ARBA" id="ARBA00023268"/>
    </source>
</evidence>
<evidence type="ECO:0000256" key="9">
    <source>
        <dbReference type="ARBA" id="ARBA00022619"/>
    </source>
</evidence>
<evidence type="ECO:0000256" key="10">
    <source>
        <dbReference type="ARBA" id="ARBA00022723"/>
    </source>
</evidence>
<dbReference type="Pfam" id="PF01872">
    <property type="entry name" value="RibD_C"/>
    <property type="match status" value="2"/>
</dbReference>
<keyword evidence="13 19" id="KW-0560">Oxidoreductase</keyword>
<feature type="compositionally biased region" description="Low complexity" evidence="17">
    <location>
        <begin position="250"/>
        <end position="260"/>
    </location>
</feature>
<feature type="region of interest" description="Disordered" evidence="17">
    <location>
        <begin position="248"/>
        <end position="332"/>
    </location>
</feature>
<reference evidence="19 20" key="1">
    <citation type="journal article" date="2008" name="J. Bacteriol.">
        <title>Complete genome sequence of the soil actinomycete Kocuria rhizophila.</title>
        <authorList>
            <person name="Takarada H."/>
            <person name="Sekine M."/>
            <person name="Kosugi H."/>
            <person name="Matsuo Y."/>
            <person name="Fujisawa T."/>
            <person name="Omata S."/>
            <person name="Kishi E."/>
            <person name="Shimizu A."/>
            <person name="Tsukatani N."/>
            <person name="Tanikawa S."/>
            <person name="Fujita N."/>
            <person name="Harayama S."/>
        </authorList>
    </citation>
    <scope>NUCLEOTIDE SEQUENCE [LARGE SCALE GENOMIC DNA]</scope>
    <source>
        <strain evidence="20">ATCC 9341 / DSM 348 / NBRC 103217 / DC2201</strain>
    </source>
</reference>
<evidence type="ECO:0000256" key="3">
    <source>
        <dbReference type="ARBA" id="ARBA00004910"/>
    </source>
</evidence>
<dbReference type="SUPFAM" id="SSF53927">
    <property type="entry name" value="Cytidine deaminase-like"/>
    <property type="match status" value="1"/>
</dbReference>
<evidence type="ECO:0000313" key="20">
    <source>
        <dbReference type="Proteomes" id="UP000008838"/>
    </source>
</evidence>
<comment type="pathway">
    <text evidence="2">Cofactor biosynthesis; riboflavin biosynthesis; 5-amino-6-(D-ribitylamino)uracil from GTP: step 2/4.</text>
</comment>
<dbReference type="Gene3D" id="3.40.430.10">
    <property type="entry name" value="Dihydrofolate Reductase, subunit A"/>
    <property type="match status" value="1"/>
</dbReference>
<dbReference type="EC" id="3.5.4.26" evidence="6"/>
<accession>B2GGU3</accession>
<evidence type="ECO:0000256" key="12">
    <source>
        <dbReference type="ARBA" id="ARBA00022857"/>
    </source>
</evidence>
<keyword evidence="14" id="KW-0511">Multifunctional enzyme</keyword>
<dbReference type="AlphaFoldDB" id="B2GGU3"/>
<keyword evidence="10" id="KW-0479">Metal-binding</keyword>
<dbReference type="InterPro" id="IPR002734">
    <property type="entry name" value="RibDG_C"/>
</dbReference>
<dbReference type="PROSITE" id="PS00903">
    <property type="entry name" value="CYT_DCMP_DEAMINASES_1"/>
    <property type="match status" value="1"/>
</dbReference>
<dbReference type="InterPro" id="IPR016193">
    <property type="entry name" value="Cytidine_deaminase-like"/>
</dbReference>
<gene>
    <name evidence="19" type="primary">ribG</name>
    <name evidence="19" type="synonym">ribD</name>
    <name evidence="19" type="ordered locus">KRH_11690</name>
</gene>
<keyword evidence="11" id="KW-0862">Zinc</keyword>
<dbReference type="GO" id="GO:0008835">
    <property type="term" value="F:diaminohydroxyphosphoribosylaminopyrimidine deaminase activity"/>
    <property type="evidence" value="ECO:0007669"/>
    <property type="project" value="UniProtKB-EC"/>
</dbReference>
<dbReference type="KEGG" id="krh:KRH_11690"/>
<dbReference type="SUPFAM" id="SSF53597">
    <property type="entry name" value="Dihydrofolate reductase-like"/>
    <property type="match status" value="1"/>
</dbReference>
<dbReference type="PANTHER" id="PTHR38011">
    <property type="entry name" value="DIHYDROFOLATE REDUCTASE FAMILY PROTEIN (AFU_ORTHOLOGUE AFUA_8G06820)"/>
    <property type="match status" value="1"/>
</dbReference>
<dbReference type="Pfam" id="PF00383">
    <property type="entry name" value="dCMP_cyt_deam_1"/>
    <property type="match status" value="1"/>
</dbReference>
<dbReference type="GO" id="GO:0008703">
    <property type="term" value="F:5-amino-6-(5-phosphoribosylamino)uracil reductase activity"/>
    <property type="evidence" value="ECO:0007669"/>
    <property type="project" value="UniProtKB-EC"/>
</dbReference>
<evidence type="ECO:0000256" key="16">
    <source>
        <dbReference type="ARBA" id="ARBA00049886"/>
    </source>
</evidence>
<keyword evidence="20" id="KW-1185">Reference proteome</keyword>
<dbReference type="InterPro" id="IPR050765">
    <property type="entry name" value="Riboflavin_Biosynth_HTPR"/>
</dbReference>
<comment type="catalytic activity">
    <reaction evidence="16">
        <text>2,5-diamino-6-hydroxy-4-(5-phosphoribosylamino)-pyrimidine + H2O + H(+) = 5-amino-6-(5-phospho-D-ribosylamino)uracil + NH4(+)</text>
        <dbReference type="Rhea" id="RHEA:21868"/>
        <dbReference type="ChEBI" id="CHEBI:15377"/>
        <dbReference type="ChEBI" id="CHEBI:15378"/>
        <dbReference type="ChEBI" id="CHEBI:28938"/>
        <dbReference type="ChEBI" id="CHEBI:58453"/>
        <dbReference type="ChEBI" id="CHEBI:58614"/>
        <dbReference type="EC" id="3.5.4.26"/>
    </reaction>
</comment>
<evidence type="ECO:0000256" key="17">
    <source>
        <dbReference type="SAM" id="MobiDB-lite"/>
    </source>
</evidence>
<evidence type="ECO:0000256" key="5">
    <source>
        <dbReference type="ARBA" id="ARBA00007417"/>
    </source>
</evidence>